<evidence type="ECO:0000313" key="2">
    <source>
        <dbReference type="EMBL" id="ANV80080.1"/>
    </source>
</evidence>
<keyword evidence="1" id="KW-1133">Transmembrane helix</keyword>
<name>A0A1B1TCR3_9ARCH</name>
<protein>
    <submittedName>
        <fullName evidence="2">Uncharacterized protein</fullName>
    </submittedName>
</protein>
<sequence length="69" mass="7634">MSIDIIVGVFLIIIAMLMSYYLIVSKLVRGDKISNTDEQYSGSAKQPEKLSEPSDDAIKELEKLIGDIS</sequence>
<keyword evidence="1" id="KW-0472">Membrane</keyword>
<proteinExistence type="predicted"/>
<accession>A0A1B1TCR3</accession>
<reference evidence="2" key="1">
    <citation type="submission" date="2014-11" db="EMBL/GenBank/DDBJ databases">
        <authorList>
            <person name="Zhu J."/>
            <person name="Qi W."/>
            <person name="Song R."/>
        </authorList>
    </citation>
    <scope>NUCLEOTIDE SEQUENCE</scope>
</reference>
<organism evidence="2">
    <name type="scientific">uncultured Poseidoniia archaeon</name>
    <dbReference type="NCBI Taxonomy" id="1697135"/>
    <lineage>
        <taxon>Archaea</taxon>
        <taxon>Methanobacteriati</taxon>
        <taxon>Thermoplasmatota</taxon>
        <taxon>Candidatus Poseidoniia</taxon>
        <taxon>environmental samples</taxon>
    </lineage>
</organism>
<keyword evidence="1" id="KW-0812">Transmembrane</keyword>
<reference evidence="2" key="2">
    <citation type="journal article" date="2015" name="ISME J.">
        <title>A new class of marine Euryarchaeota group II from the Mediterranean deep chlorophyll maximum.</title>
        <authorList>
            <person name="Martin-Cuadrado A.B."/>
            <person name="Garcia-Heredia I."/>
            <person name="Molto A.G."/>
            <person name="Lopez-Ubeda R."/>
            <person name="Kimes N."/>
            <person name="Lopez-Garcia P."/>
            <person name="Moreira D."/>
            <person name="Rodriguez-Valera F."/>
        </authorList>
    </citation>
    <scope>NUCLEOTIDE SEQUENCE</scope>
</reference>
<feature type="transmembrane region" description="Helical" evidence="1">
    <location>
        <begin position="6"/>
        <end position="24"/>
    </location>
</feature>
<evidence type="ECO:0000256" key="1">
    <source>
        <dbReference type="SAM" id="Phobius"/>
    </source>
</evidence>
<dbReference type="EMBL" id="KP211870">
    <property type="protein sequence ID" value="ANV80080.1"/>
    <property type="molecule type" value="Genomic_DNA"/>
</dbReference>
<dbReference type="AlphaFoldDB" id="A0A1B1TCR3"/>